<comment type="caution">
    <text evidence="2">The sequence shown here is derived from an EMBL/GenBank/DDBJ whole genome shotgun (WGS) entry which is preliminary data.</text>
</comment>
<keyword evidence="3" id="KW-1185">Reference proteome</keyword>
<dbReference type="EMBL" id="JADBGQ010000002">
    <property type="protein sequence ID" value="KAG5410002.1"/>
    <property type="molecule type" value="Genomic_DNA"/>
</dbReference>
<reference evidence="2 3" key="1">
    <citation type="submission" date="2021-03" db="EMBL/GenBank/DDBJ databases">
        <authorList>
            <person name="King G.J."/>
            <person name="Bancroft I."/>
            <person name="Baten A."/>
            <person name="Bloomfield J."/>
            <person name="Borpatragohain P."/>
            <person name="He Z."/>
            <person name="Irish N."/>
            <person name="Irwin J."/>
            <person name="Liu K."/>
            <person name="Mauleon R.P."/>
            <person name="Moore J."/>
            <person name="Morris R."/>
            <person name="Ostergaard L."/>
            <person name="Wang B."/>
            <person name="Wells R."/>
        </authorList>
    </citation>
    <scope>NUCLEOTIDE SEQUENCE [LARGE SCALE GENOMIC DNA]</scope>
    <source>
        <strain evidence="2">R-o-18</strain>
        <tissue evidence="2">Leaf</tissue>
    </source>
</reference>
<dbReference type="Gene3D" id="3.30.420.10">
    <property type="entry name" value="Ribonuclease H-like superfamily/Ribonuclease H"/>
    <property type="match status" value="1"/>
</dbReference>
<organism evidence="2 3">
    <name type="scientific">Brassica rapa subsp. trilocularis</name>
    <dbReference type="NCBI Taxonomy" id="1813537"/>
    <lineage>
        <taxon>Eukaryota</taxon>
        <taxon>Viridiplantae</taxon>
        <taxon>Streptophyta</taxon>
        <taxon>Embryophyta</taxon>
        <taxon>Tracheophyta</taxon>
        <taxon>Spermatophyta</taxon>
        <taxon>Magnoliopsida</taxon>
        <taxon>eudicotyledons</taxon>
        <taxon>Gunneridae</taxon>
        <taxon>Pentapetalae</taxon>
        <taxon>rosids</taxon>
        <taxon>malvids</taxon>
        <taxon>Brassicales</taxon>
        <taxon>Brassicaceae</taxon>
        <taxon>Brassiceae</taxon>
        <taxon>Brassica</taxon>
    </lineage>
</organism>
<sequence length="163" mass="17973">GSNVLCWSLPMKVAIGAVRGRRTKSFTEISKQQIYFSIKDSTPDYHTLDSLEKVQKMTVGRGGRSHHHVASPLLAEALAIRDALLHAFSLGFTSIWLRSDAQALITAITMKRRPTELYGVLSDIDSISSLFSVCRFSFCPRASNGLANMDTKLVAQYPQKAAL</sequence>
<accession>A0ABQ7NGJ7</accession>
<dbReference type="PANTHER" id="PTHR47074:SF49">
    <property type="entry name" value="POLYNUCLEOTIDYL TRANSFERASE, RIBONUCLEASE H-LIKE SUPERFAMILY PROTEIN"/>
    <property type="match status" value="1"/>
</dbReference>
<name>A0ABQ7NGJ7_BRACM</name>
<dbReference type="InterPro" id="IPR052929">
    <property type="entry name" value="RNase_H-like_EbsB-rel"/>
</dbReference>
<dbReference type="Pfam" id="PF13456">
    <property type="entry name" value="RVT_3"/>
    <property type="match status" value="1"/>
</dbReference>
<protein>
    <recommendedName>
        <fullName evidence="1">RNase H type-1 domain-containing protein</fullName>
    </recommendedName>
</protein>
<dbReference type="InterPro" id="IPR036397">
    <property type="entry name" value="RNaseH_sf"/>
</dbReference>
<dbReference type="PANTHER" id="PTHR47074">
    <property type="entry name" value="BNAC02G40300D PROTEIN"/>
    <property type="match status" value="1"/>
</dbReference>
<dbReference type="InterPro" id="IPR002156">
    <property type="entry name" value="RNaseH_domain"/>
</dbReference>
<proteinExistence type="predicted"/>
<evidence type="ECO:0000313" key="2">
    <source>
        <dbReference type="EMBL" id="KAG5410002.1"/>
    </source>
</evidence>
<feature type="domain" description="RNase H type-1" evidence="1">
    <location>
        <begin position="65"/>
        <end position="148"/>
    </location>
</feature>
<evidence type="ECO:0000259" key="1">
    <source>
        <dbReference type="Pfam" id="PF13456"/>
    </source>
</evidence>
<feature type="non-terminal residue" evidence="2">
    <location>
        <position position="1"/>
    </location>
</feature>
<dbReference type="InterPro" id="IPR044730">
    <property type="entry name" value="RNase_H-like_dom_plant"/>
</dbReference>
<evidence type="ECO:0000313" key="3">
    <source>
        <dbReference type="Proteomes" id="UP000823674"/>
    </source>
</evidence>
<dbReference type="CDD" id="cd06222">
    <property type="entry name" value="RNase_H_like"/>
    <property type="match status" value="1"/>
</dbReference>
<dbReference type="Proteomes" id="UP000823674">
    <property type="component" value="Chromosome A02"/>
</dbReference>
<gene>
    <name evidence="2" type="primary">A02p027430.1_BraROA</name>
    <name evidence="2" type="ORF">IGI04_006321</name>
</gene>